<evidence type="ECO:0008006" key="4">
    <source>
        <dbReference type="Google" id="ProtNLM"/>
    </source>
</evidence>
<name>A0ABY5D5G5_9ACTN</name>
<organism evidence="2 3">
    <name type="scientific">Nocardiopsis exhalans</name>
    <dbReference type="NCBI Taxonomy" id="163604"/>
    <lineage>
        <taxon>Bacteria</taxon>
        <taxon>Bacillati</taxon>
        <taxon>Actinomycetota</taxon>
        <taxon>Actinomycetes</taxon>
        <taxon>Streptosporangiales</taxon>
        <taxon>Nocardiopsidaceae</taxon>
        <taxon>Nocardiopsis</taxon>
    </lineage>
</organism>
<protein>
    <recommendedName>
        <fullName evidence="4">SAV-6107-like HEPN domain-containing protein</fullName>
    </recommendedName>
</protein>
<accession>A0ABY5D5G5</accession>
<feature type="region of interest" description="Disordered" evidence="1">
    <location>
        <begin position="1"/>
        <end position="25"/>
    </location>
</feature>
<sequence>MMTASNDAQELPGTGAGAGAGSPGLPAEAMAAEVSRLLATPGLPGQSVAALRRADSAFDVLDGMLRNGAPVPLRWPVNGDAERHEPVTALYDAVSESLREVGGAARSFVALRSACALWRRLDAALRAGAPLPEPWQRKR</sequence>
<gene>
    <name evidence="2" type="ORF">NE857_25520</name>
</gene>
<evidence type="ECO:0000256" key="1">
    <source>
        <dbReference type="SAM" id="MobiDB-lite"/>
    </source>
</evidence>
<keyword evidence="3" id="KW-1185">Reference proteome</keyword>
<reference evidence="2" key="1">
    <citation type="submission" date="2022-06" db="EMBL/GenBank/DDBJ databases">
        <authorList>
            <person name="Ping M."/>
        </authorList>
    </citation>
    <scope>NUCLEOTIDE SEQUENCE</scope>
    <source>
        <strain evidence="2">JCM11759T</strain>
    </source>
</reference>
<dbReference type="EMBL" id="CP099837">
    <property type="protein sequence ID" value="USY18625.1"/>
    <property type="molecule type" value="Genomic_DNA"/>
</dbReference>
<evidence type="ECO:0000313" key="2">
    <source>
        <dbReference type="EMBL" id="USY18625.1"/>
    </source>
</evidence>
<proteinExistence type="predicted"/>
<evidence type="ECO:0000313" key="3">
    <source>
        <dbReference type="Proteomes" id="UP001055940"/>
    </source>
</evidence>
<dbReference type="Proteomes" id="UP001055940">
    <property type="component" value="Chromosome"/>
</dbReference>